<evidence type="ECO:0000256" key="5">
    <source>
        <dbReference type="SAM" id="Phobius"/>
    </source>
</evidence>
<name>A0A346NPQ1_9ALTE</name>
<dbReference type="InterPro" id="IPR019734">
    <property type="entry name" value="TPR_rpt"/>
</dbReference>
<dbReference type="SMART" id="SM00267">
    <property type="entry name" value="GGDEF"/>
    <property type="match status" value="1"/>
</dbReference>
<proteinExistence type="predicted"/>
<protein>
    <recommendedName>
        <fullName evidence="1">diguanylate cyclase</fullName>
        <ecNumber evidence="1">2.7.7.65</ecNumber>
    </recommendedName>
</protein>
<dbReference type="AlphaFoldDB" id="A0A346NPQ1"/>
<dbReference type="Gene3D" id="1.25.40.10">
    <property type="entry name" value="Tetratricopeptide repeat domain"/>
    <property type="match status" value="2"/>
</dbReference>
<feature type="coiled-coil region" evidence="4">
    <location>
        <begin position="464"/>
        <end position="494"/>
    </location>
</feature>
<keyword evidence="5" id="KW-1133">Transmembrane helix</keyword>
<evidence type="ECO:0000256" key="4">
    <source>
        <dbReference type="SAM" id="Coils"/>
    </source>
</evidence>
<feature type="signal peptide" evidence="6">
    <location>
        <begin position="1"/>
        <end position="21"/>
    </location>
</feature>
<evidence type="ECO:0000313" key="9">
    <source>
        <dbReference type="Proteomes" id="UP000262073"/>
    </source>
</evidence>
<dbReference type="SUPFAM" id="SSF48452">
    <property type="entry name" value="TPR-like"/>
    <property type="match status" value="2"/>
</dbReference>
<dbReference type="InterPro" id="IPR043128">
    <property type="entry name" value="Rev_trsase/Diguanyl_cyclase"/>
</dbReference>
<dbReference type="Proteomes" id="UP000262073">
    <property type="component" value="Chromosome"/>
</dbReference>
<dbReference type="GO" id="GO:0005886">
    <property type="term" value="C:plasma membrane"/>
    <property type="evidence" value="ECO:0007669"/>
    <property type="project" value="TreeGrafter"/>
</dbReference>
<evidence type="ECO:0000256" key="1">
    <source>
        <dbReference type="ARBA" id="ARBA00012528"/>
    </source>
</evidence>
<dbReference type="NCBIfam" id="TIGR00254">
    <property type="entry name" value="GGDEF"/>
    <property type="match status" value="1"/>
</dbReference>
<accession>A0A346NPQ1</accession>
<dbReference type="CDD" id="cd01949">
    <property type="entry name" value="GGDEF"/>
    <property type="match status" value="1"/>
</dbReference>
<dbReference type="GO" id="GO:0052621">
    <property type="term" value="F:diguanylate cyclase activity"/>
    <property type="evidence" value="ECO:0007669"/>
    <property type="project" value="UniProtKB-EC"/>
</dbReference>
<keyword evidence="3" id="KW-0802">TPR repeat</keyword>
<dbReference type="PANTHER" id="PTHR45138:SF9">
    <property type="entry name" value="DIGUANYLATE CYCLASE DGCM-RELATED"/>
    <property type="match status" value="1"/>
</dbReference>
<dbReference type="Pfam" id="PF13424">
    <property type="entry name" value="TPR_12"/>
    <property type="match status" value="1"/>
</dbReference>
<keyword evidence="6" id="KW-0732">Signal</keyword>
<dbReference type="InterPro" id="IPR000160">
    <property type="entry name" value="GGDEF_dom"/>
</dbReference>
<reference evidence="8 9" key="1">
    <citation type="submission" date="2018-08" db="EMBL/GenBank/DDBJ databases">
        <title>Salinimonas sediminis sp. nov., a piezophilic bacterium isolated from a deep-sea sediment sample from the New Britain Trench.</title>
        <authorList>
            <person name="Cao J."/>
        </authorList>
    </citation>
    <scope>NUCLEOTIDE SEQUENCE [LARGE SCALE GENOMIC DNA]</scope>
    <source>
        <strain evidence="8 9">N102</strain>
    </source>
</reference>
<gene>
    <name evidence="8" type="ORF">D0Y50_14785</name>
</gene>
<dbReference type="RefSeq" id="WP_117317652.1">
    <property type="nucleotide sequence ID" value="NZ_CP031769.1"/>
</dbReference>
<dbReference type="GO" id="GO:1902201">
    <property type="term" value="P:negative regulation of bacterial-type flagellum-dependent cell motility"/>
    <property type="evidence" value="ECO:0007669"/>
    <property type="project" value="TreeGrafter"/>
</dbReference>
<evidence type="ECO:0000313" key="8">
    <source>
        <dbReference type="EMBL" id="AXR07508.1"/>
    </source>
</evidence>
<keyword evidence="4" id="KW-0175">Coiled coil</keyword>
<keyword evidence="9" id="KW-1185">Reference proteome</keyword>
<dbReference type="InterPro" id="IPR011990">
    <property type="entry name" value="TPR-like_helical_dom_sf"/>
</dbReference>
<dbReference type="EMBL" id="CP031769">
    <property type="protein sequence ID" value="AXR07508.1"/>
    <property type="molecule type" value="Genomic_DNA"/>
</dbReference>
<organism evidence="8 9">
    <name type="scientific">Salinimonas sediminis</name>
    <dbReference type="NCBI Taxonomy" id="2303538"/>
    <lineage>
        <taxon>Bacteria</taxon>
        <taxon>Pseudomonadati</taxon>
        <taxon>Pseudomonadota</taxon>
        <taxon>Gammaproteobacteria</taxon>
        <taxon>Alteromonadales</taxon>
        <taxon>Alteromonadaceae</taxon>
        <taxon>Alteromonas/Salinimonas group</taxon>
        <taxon>Salinimonas</taxon>
    </lineage>
</organism>
<keyword evidence="5" id="KW-0472">Membrane</keyword>
<feature type="domain" description="GGDEF" evidence="7">
    <location>
        <begin position="533"/>
        <end position="672"/>
    </location>
</feature>
<dbReference type="PROSITE" id="PS50005">
    <property type="entry name" value="TPR"/>
    <property type="match status" value="1"/>
</dbReference>
<dbReference type="GO" id="GO:0043709">
    <property type="term" value="P:cell adhesion involved in single-species biofilm formation"/>
    <property type="evidence" value="ECO:0007669"/>
    <property type="project" value="TreeGrafter"/>
</dbReference>
<dbReference type="OrthoDB" id="9813903at2"/>
<comment type="catalytic activity">
    <reaction evidence="2">
        <text>2 GTP = 3',3'-c-di-GMP + 2 diphosphate</text>
        <dbReference type="Rhea" id="RHEA:24898"/>
        <dbReference type="ChEBI" id="CHEBI:33019"/>
        <dbReference type="ChEBI" id="CHEBI:37565"/>
        <dbReference type="ChEBI" id="CHEBI:58805"/>
        <dbReference type="EC" id="2.7.7.65"/>
    </reaction>
</comment>
<feature type="repeat" description="TPR" evidence="3">
    <location>
        <begin position="74"/>
        <end position="107"/>
    </location>
</feature>
<sequence>MGLLRSLVIGLFCCVWTQAKSAPASSFLDCSPTVCQQLQQLLSDFNRGHPLQASAQLNALISQLADAGETDDLASAHYYQGNFARLQSAYQDALTAYDAVLKLYPASGYGIQKAFILGEIARVFRLQGKFSAALDNAYQALQIYQKHQHLTGIAWQQITIGSILLDRGQYEPALAVLQQVTKSDTINHEPVLPGRALYFTGLTYLRLQHYALAEQYLNDARQIFAHATNPFDLALSFAALGELCLARDDLAGAQELFSNAITLFGKMNAPVELHKTQSILGLTYIAAGRHDTGLGLLNGAMQFAQQRGADELEAYLHMNLARGLLTTGAVERGLGHVEAGVKMALAQDRAGLHTDLLSLKARLLYARQDYQQAYEVQQKSYTLAANLANQARLLPIIQQSTLLQVHRQAESIESLKQTKAVALAQAEQRNLRNTLILGSVITLLLFLFLLFSRYTHHRQNMLLRQQVKARTIELESKNEQLQEAFRSLEQASLRDPLTGLYNRYYLDNRLPGELRRAQHASAELPHGELPTDTDLLCFLIDIDNFKQINDEYGHLAGDKVLVQFSRLIKEVFRDTDLQIRWGGEEFLVICRQANRENIKTLAERFRQQVKQTRFVIEKQREIKVTCCIGFSVMPLDPAGPFTTTWPTTFALIDYCLYAAKLSGKDCWVGVCEARESALSASSHSDDRQYDTSVIGRKFGLYGLSLATSLNNLANIEWPKDEN</sequence>
<dbReference type="InterPro" id="IPR050469">
    <property type="entry name" value="Diguanylate_Cyclase"/>
</dbReference>
<dbReference type="InterPro" id="IPR029787">
    <property type="entry name" value="Nucleotide_cyclase"/>
</dbReference>
<keyword evidence="5" id="KW-0812">Transmembrane</keyword>
<dbReference type="KEGG" id="salm:D0Y50_14785"/>
<evidence type="ECO:0000256" key="6">
    <source>
        <dbReference type="SAM" id="SignalP"/>
    </source>
</evidence>
<dbReference type="Pfam" id="PF00990">
    <property type="entry name" value="GGDEF"/>
    <property type="match status" value="1"/>
</dbReference>
<feature type="transmembrane region" description="Helical" evidence="5">
    <location>
        <begin position="435"/>
        <end position="454"/>
    </location>
</feature>
<feature type="chain" id="PRO_5016913721" description="diguanylate cyclase" evidence="6">
    <location>
        <begin position="22"/>
        <end position="722"/>
    </location>
</feature>
<dbReference type="SMART" id="SM00028">
    <property type="entry name" value="TPR"/>
    <property type="match status" value="6"/>
</dbReference>
<dbReference type="SUPFAM" id="SSF55073">
    <property type="entry name" value="Nucleotide cyclase"/>
    <property type="match status" value="1"/>
</dbReference>
<dbReference type="PROSITE" id="PS50887">
    <property type="entry name" value="GGDEF"/>
    <property type="match status" value="1"/>
</dbReference>
<dbReference type="PANTHER" id="PTHR45138">
    <property type="entry name" value="REGULATORY COMPONENTS OF SENSORY TRANSDUCTION SYSTEM"/>
    <property type="match status" value="1"/>
</dbReference>
<evidence type="ECO:0000259" key="7">
    <source>
        <dbReference type="PROSITE" id="PS50887"/>
    </source>
</evidence>
<evidence type="ECO:0000256" key="2">
    <source>
        <dbReference type="ARBA" id="ARBA00034247"/>
    </source>
</evidence>
<dbReference type="Gene3D" id="3.30.70.270">
    <property type="match status" value="1"/>
</dbReference>
<evidence type="ECO:0000256" key="3">
    <source>
        <dbReference type="PROSITE-ProRule" id="PRU00339"/>
    </source>
</evidence>
<dbReference type="EC" id="2.7.7.65" evidence="1"/>